<reference evidence="1 2" key="1">
    <citation type="journal article" date="2019" name="Int. J. Syst. Evol. Microbiol.">
        <title>The Global Catalogue of Microorganisms (GCM) 10K type strain sequencing project: providing services to taxonomists for standard genome sequencing and annotation.</title>
        <authorList>
            <consortium name="The Broad Institute Genomics Platform"/>
            <consortium name="The Broad Institute Genome Sequencing Center for Infectious Disease"/>
            <person name="Wu L."/>
            <person name="Ma J."/>
        </authorList>
    </citation>
    <scope>NUCLEOTIDE SEQUENCE [LARGE SCALE GENOMIC DNA]</scope>
    <source>
        <strain evidence="1 2">JCM 11813</strain>
    </source>
</reference>
<keyword evidence="2" id="KW-1185">Reference proteome</keyword>
<sequence length="244" mass="25994">MTVLRPGLHVVRRDDHHLQVGVDPPWRVVLPDQPGVRRLLGDLAEGRPTAPATDAEHRALQALLRAEMLGERPGSVPPARHTVAVQAAGDMGDEVARVLRAAGCEVGDGPVALVLSPGEIARTDADAHVREGRPHLLVTGSARGWTLGPFVVPGEAACLRCVDAHRGEQDPRRALVVEQLAGLPAAPDDPALAAVAVAWAVRDVLTHLAGGRPSTWSATVELGADLRPRRREWSRHPHCGCSWA</sequence>
<evidence type="ECO:0008006" key="3">
    <source>
        <dbReference type="Google" id="ProtNLM"/>
    </source>
</evidence>
<proteinExistence type="predicted"/>
<evidence type="ECO:0000313" key="2">
    <source>
        <dbReference type="Proteomes" id="UP001499979"/>
    </source>
</evidence>
<comment type="caution">
    <text evidence="1">The sequence shown here is derived from an EMBL/GenBank/DDBJ whole genome shotgun (WGS) entry which is preliminary data.</text>
</comment>
<dbReference type="Gene3D" id="3.40.50.720">
    <property type="entry name" value="NAD(P)-binding Rossmann-like Domain"/>
    <property type="match status" value="1"/>
</dbReference>
<evidence type="ECO:0000313" key="1">
    <source>
        <dbReference type="EMBL" id="GAA1131041.1"/>
    </source>
</evidence>
<name>A0ABN1UBT9_9ACTN</name>
<gene>
    <name evidence="1" type="ORF">GCM10009606_08890</name>
</gene>
<dbReference type="RefSeq" id="WP_343906030.1">
    <property type="nucleotide sequence ID" value="NZ_BAAAJE010000002.1"/>
</dbReference>
<dbReference type="Proteomes" id="UP001499979">
    <property type="component" value="Unassembled WGS sequence"/>
</dbReference>
<protein>
    <recommendedName>
        <fullName evidence="3">TOMM leader peptide-binding protein</fullName>
    </recommendedName>
</protein>
<organism evidence="1 2">
    <name type="scientific">Nocardioides aquiterrae</name>
    <dbReference type="NCBI Taxonomy" id="203799"/>
    <lineage>
        <taxon>Bacteria</taxon>
        <taxon>Bacillati</taxon>
        <taxon>Actinomycetota</taxon>
        <taxon>Actinomycetes</taxon>
        <taxon>Propionibacteriales</taxon>
        <taxon>Nocardioidaceae</taxon>
        <taxon>Nocardioides</taxon>
    </lineage>
</organism>
<accession>A0ABN1UBT9</accession>
<dbReference type="EMBL" id="BAAAJE010000002">
    <property type="protein sequence ID" value="GAA1131041.1"/>
    <property type="molecule type" value="Genomic_DNA"/>
</dbReference>